<sequence>MADNGNLAIEYIPKADLKPDIQNANEMTDRQRGMLKKSLKRFGFVEPIVVNSGKSHGEMTNRICGGHHRVDEYPDDMIPCVFVDLDERYHRMLSIALNQQHGQFNTEKIKGQLNALATLG</sequence>
<dbReference type="EMBL" id="BARS01027684">
    <property type="protein sequence ID" value="GAG00361.1"/>
    <property type="molecule type" value="Genomic_DNA"/>
</dbReference>
<evidence type="ECO:0000313" key="1">
    <source>
        <dbReference type="EMBL" id="GAG00361.1"/>
    </source>
</evidence>
<protein>
    <recommendedName>
        <fullName evidence="2">ParB/Sulfiredoxin domain-containing protein</fullName>
    </recommendedName>
</protein>
<reference evidence="1" key="1">
    <citation type="journal article" date="2014" name="Front. Microbiol.">
        <title>High frequency of phylogenetically diverse reductive dehalogenase-homologous genes in deep subseafloor sedimentary metagenomes.</title>
        <authorList>
            <person name="Kawai M."/>
            <person name="Futagami T."/>
            <person name="Toyoda A."/>
            <person name="Takaki Y."/>
            <person name="Nishi S."/>
            <person name="Hori S."/>
            <person name="Arai W."/>
            <person name="Tsubouchi T."/>
            <person name="Morono Y."/>
            <person name="Uchiyama I."/>
            <person name="Ito T."/>
            <person name="Fujiyama A."/>
            <person name="Inagaki F."/>
            <person name="Takami H."/>
        </authorList>
    </citation>
    <scope>NUCLEOTIDE SEQUENCE</scope>
    <source>
        <strain evidence="1">Expedition CK06-06</strain>
    </source>
</reference>
<comment type="caution">
    <text evidence="1">The sequence shown here is derived from an EMBL/GenBank/DDBJ whole genome shotgun (WGS) entry which is preliminary data.</text>
</comment>
<organism evidence="1">
    <name type="scientific">marine sediment metagenome</name>
    <dbReference type="NCBI Taxonomy" id="412755"/>
    <lineage>
        <taxon>unclassified sequences</taxon>
        <taxon>metagenomes</taxon>
        <taxon>ecological metagenomes</taxon>
    </lineage>
</organism>
<dbReference type="SUPFAM" id="SSF110849">
    <property type="entry name" value="ParB/Sulfiredoxin"/>
    <property type="match status" value="1"/>
</dbReference>
<proteinExistence type="predicted"/>
<dbReference type="Gene3D" id="3.90.1530.10">
    <property type="entry name" value="Conserved hypothetical protein from pyrococcus furiosus pfu- 392566-001, ParB domain"/>
    <property type="match status" value="1"/>
</dbReference>
<name>X0VIG8_9ZZZZ</name>
<feature type="non-terminal residue" evidence="1">
    <location>
        <position position="120"/>
    </location>
</feature>
<dbReference type="AlphaFoldDB" id="X0VIG8"/>
<dbReference type="InterPro" id="IPR036086">
    <property type="entry name" value="ParB/Sulfiredoxin_sf"/>
</dbReference>
<gene>
    <name evidence="1" type="ORF">S01H1_43453</name>
</gene>
<evidence type="ECO:0008006" key="2">
    <source>
        <dbReference type="Google" id="ProtNLM"/>
    </source>
</evidence>
<accession>X0VIG8</accession>